<dbReference type="Proteomes" id="UP001165122">
    <property type="component" value="Unassembled WGS sequence"/>
</dbReference>
<dbReference type="GO" id="GO:0005886">
    <property type="term" value="C:plasma membrane"/>
    <property type="evidence" value="ECO:0007669"/>
    <property type="project" value="UniProtKB-SubCell"/>
</dbReference>
<dbReference type="InterPro" id="IPR000390">
    <property type="entry name" value="Small_drug/metabolite_transptr"/>
</dbReference>
<dbReference type="PANTHER" id="PTHR30561:SF1">
    <property type="entry name" value="MULTIDRUG TRANSPORTER EMRE"/>
    <property type="match status" value="1"/>
</dbReference>
<dbReference type="InterPro" id="IPR037185">
    <property type="entry name" value="EmrE-like"/>
</dbReference>
<organism evidence="8 9">
    <name type="scientific">Triparma laevis f. longispina</name>
    <dbReference type="NCBI Taxonomy" id="1714387"/>
    <lineage>
        <taxon>Eukaryota</taxon>
        <taxon>Sar</taxon>
        <taxon>Stramenopiles</taxon>
        <taxon>Ochrophyta</taxon>
        <taxon>Bolidophyceae</taxon>
        <taxon>Parmales</taxon>
        <taxon>Triparmaceae</taxon>
        <taxon>Triparma</taxon>
    </lineage>
</organism>
<keyword evidence="6 7" id="KW-0472">Membrane</keyword>
<keyword evidence="3" id="KW-1003">Cell membrane</keyword>
<evidence type="ECO:0000256" key="2">
    <source>
        <dbReference type="ARBA" id="ARBA00022448"/>
    </source>
</evidence>
<evidence type="ECO:0000256" key="1">
    <source>
        <dbReference type="ARBA" id="ARBA00004651"/>
    </source>
</evidence>
<dbReference type="Gene3D" id="1.10.3730.20">
    <property type="match status" value="1"/>
</dbReference>
<keyword evidence="4 7" id="KW-0812">Transmembrane</keyword>
<dbReference type="GO" id="GO:0022857">
    <property type="term" value="F:transmembrane transporter activity"/>
    <property type="evidence" value="ECO:0007669"/>
    <property type="project" value="InterPro"/>
</dbReference>
<evidence type="ECO:0000313" key="9">
    <source>
        <dbReference type="Proteomes" id="UP001165122"/>
    </source>
</evidence>
<dbReference type="SUPFAM" id="SSF103481">
    <property type="entry name" value="Multidrug resistance efflux transporter EmrE"/>
    <property type="match status" value="1"/>
</dbReference>
<evidence type="ECO:0000256" key="5">
    <source>
        <dbReference type="ARBA" id="ARBA00022989"/>
    </source>
</evidence>
<sequence>MTEDSALLTGSTPVAFGFLPLTSTCAWLLLFTAITAEVLGTSCMKSSAGFTNTLPSIGIFIFYGISFTLLPVVMRVIDLSITYAIWSGLGTFGTALIGFGYFGEKVTALKVGGIAIILVGVAMLKYAEGLDHKYDDVDAGEDGNRMMMKL</sequence>
<dbReference type="Pfam" id="PF00893">
    <property type="entry name" value="Multi_Drug_Res"/>
    <property type="match status" value="1"/>
</dbReference>
<dbReference type="EMBL" id="BRXW01000671">
    <property type="protein sequence ID" value="GMH73272.1"/>
    <property type="molecule type" value="Genomic_DNA"/>
</dbReference>
<proteinExistence type="predicted"/>
<dbReference type="InterPro" id="IPR045324">
    <property type="entry name" value="Small_multidrug_res"/>
</dbReference>
<keyword evidence="5 7" id="KW-1133">Transmembrane helix</keyword>
<evidence type="ECO:0000256" key="4">
    <source>
        <dbReference type="ARBA" id="ARBA00022692"/>
    </source>
</evidence>
<evidence type="ECO:0000313" key="8">
    <source>
        <dbReference type="EMBL" id="GMH73272.1"/>
    </source>
</evidence>
<dbReference type="PANTHER" id="PTHR30561">
    <property type="entry name" value="SMR FAMILY PROTON-DEPENDENT DRUG EFFLUX TRANSPORTER SUGE"/>
    <property type="match status" value="1"/>
</dbReference>
<feature type="transmembrane region" description="Helical" evidence="7">
    <location>
        <begin position="57"/>
        <end position="77"/>
    </location>
</feature>
<feature type="transmembrane region" description="Helical" evidence="7">
    <location>
        <begin position="83"/>
        <end position="102"/>
    </location>
</feature>
<comment type="subcellular location">
    <subcellularLocation>
        <location evidence="1">Cell membrane</location>
        <topology evidence="1">Multi-pass membrane protein</topology>
    </subcellularLocation>
</comment>
<accession>A0A9W7AJ82</accession>
<evidence type="ECO:0000256" key="3">
    <source>
        <dbReference type="ARBA" id="ARBA00022475"/>
    </source>
</evidence>
<keyword evidence="2" id="KW-0813">Transport</keyword>
<keyword evidence="9" id="KW-1185">Reference proteome</keyword>
<gene>
    <name evidence="8" type="ORF">TrLO_g3752</name>
</gene>
<evidence type="ECO:0000256" key="7">
    <source>
        <dbReference type="SAM" id="Phobius"/>
    </source>
</evidence>
<feature type="transmembrane region" description="Helical" evidence="7">
    <location>
        <begin position="109"/>
        <end position="127"/>
    </location>
</feature>
<dbReference type="OrthoDB" id="5597517at2759"/>
<comment type="caution">
    <text evidence="8">The sequence shown here is derived from an EMBL/GenBank/DDBJ whole genome shotgun (WGS) entry which is preliminary data.</text>
</comment>
<dbReference type="AlphaFoldDB" id="A0A9W7AJ82"/>
<reference evidence="9" key="1">
    <citation type="journal article" date="2023" name="Commun. Biol.">
        <title>Genome analysis of Parmales, the sister group of diatoms, reveals the evolutionary specialization of diatoms from phago-mixotrophs to photoautotrophs.</title>
        <authorList>
            <person name="Ban H."/>
            <person name="Sato S."/>
            <person name="Yoshikawa S."/>
            <person name="Yamada K."/>
            <person name="Nakamura Y."/>
            <person name="Ichinomiya M."/>
            <person name="Sato N."/>
            <person name="Blanc-Mathieu R."/>
            <person name="Endo H."/>
            <person name="Kuwata A."/>
            <person name="Ogata H."/>
        </authorList>
    </citation>
    <scope>NUCLEOTIDE SEQUENCE [LARGE SCALE GENOMIC DNA]</scope>
    <source>
        <strain evidence="9">NIES 3700</strain>
    </source>
</reference>
<feature type="transmembrane region" description="Helical" evidence="7">
    <location>
        <begin position="14"/>
        <end position="36"/>
    </location>
</feature>
<name>A0A9W7AJ82_9STRA</name>
<protein>
    <submittedName>
        <fullName evidence="8">Uncharacterized protein</fullName>
    </submittedName>
</protein>
<evidence type="ECO:0000256" key="6">
    <source>
        <dbReference type="ARBA" id="ARBA00023136"/>
    </source>
</evidence>
<dbReference type="FunFam" id="1.10.3730.20:FF:000001">
    <property type="entry name" value="Quaternary ammonium compound resistance transporter SugE"/>
    <property type="match status" value="1"/>
</dbReference>